<dbReference type="InterPro" id="IPR036047">
    <property type="entry name" value="F-box-like_dom_sf"/>
</dbReference>
<evidence type="ECO:0000313" key="3">
    <source>
        <dbReference type="EnsemblPlants" id="AET5Gv20210300.1"/>
    </source>
</evidence>
<reference evidence="4" key="1">
    <citation type="journal article" date="2014" name="Science">
        <title>Ancient hybridizations among the ancestral genomes of bread wheat.</title>
        <authorList>
            <consortium name="International Wheat Genome Sequencing Consortium,"/>
            <person name="Marcussen T."/>
            <person name="Sandve S.R."/>
            <person name="Heier L."/>
            <person name="Spannagl M."/>
            <person name="Pfeifer M."/>
            <person name="Jakobsen K.S."/>
            <person name="Wulff B.B."/>
            <person name="Steuernagel B."/>
            <person name="Mayer K.F."/>
            <person name="Olsen O.A."/>
        </authorList>
    </citation>
    <scope>NUCLEOTIDE SEQUENCE [LARGE SCALE GENOMIC DNA]</scope>
    <source>
        <strain evidence="4">cv. AL8/78</strain>
    </source>
</reference>
<name>A0A453JVE6_AEGTS</name>
<feature type="region of interest" description="Disordered" evidence="1">
    <location>
        <begin position="255"/>
        <end position="274"/>
    </location>
</feature>
<reference evidence="3" key="4">
    <citation type="submission" date="2019-03" db="UniProtKB">
        <authorList>
            <consortium name="EnsemblPlants"/>
        </authorList>
    </citation>
    <scope>IDENTIFICATION</scope>
</reference>
<dbReference type="InterPro" id="IPR056592">
    <property type="entry name" value="Beta-prop_At3g26010-like"/>
</dbReference>
<protein>
    <recommendedName>
        <fullName evidence="2">F-box domain-containing protein</fullName>
    </recommendedName>
</protein>
<dbReference type="SMART" id="SM00256">
    <property type="entry name" value="FBOX"/>
    <property type="match status" value="1"/>
</dbReference>
<dbReference type="PANTHER" id="PTHR35546:SF24">
    <property type="entry name" value="F-BOX DOMAIN-CONTAINING PROTEIN"/>
    <property type="match status" value="1"/>
</dbReference>
<evidence type="ECO:0000256" key="1">
    <source>
        <dbReference type="SAM" id="MobiDB-lite"/>
    </source>
</evidence>
<dbReference type="SUPFAM" id="SSF81383">
    <property type="entry name" value="F-box domain"/>
    <property type="match status" value="1"/>
</dbReference>
<keyword evidence="4" id="KW-1185">Reference proteome</keyword>
<dbReference type="Pfam" id="PF24750">
    <property type="entry name" value="b-prop_At3g26010-like"/>
    <property type="match status" value="1"/>
</dbReference>
<organism evidence="3 4">
    <name type="scientific">Aegilops tauschii subsp. strangulata</name>
    <name type="common">Goatgrass</name>
    <dbReference type="NCBI Taxonomy" id="200361"/>
    <lineage>
        <taxon>Eukaryota</taxon>
        <taxon>Viridiplantae</taxon>
        <taxon>Streptophyta</taxon>
        <taxon>Embryophyta</taxon>
        <taxon>Tracheophyta</taxon>
        <taxon>Spermatophyta</taxon>
        <taxon>Magnoliopsida</taxon>
        <taxon>Liliopsida</taxon>
        <taxon>Poales</taxon>
        <taxon>Poaceae</taxon>
        <taxon>BOP clade</taxon>
        <taxon>Pooideae</taxon>
        <taxon>Triticodae</taxon>
        <taxon>Triticeae</taxon>
        <taxon>Triticinae</taxon>
        <taxon>Aegilops</taxon>
    </lineage>
</organism>
<proteinExistence type="predicted"/>
<reference evidence="3" key="5">
    <citation type="journal article" date="2021" name="G3 (Bethesda)">
        <title>Aegilops tauschii genome assembly Aet v5.0 features greater sequence contiguity and improved annotation.</title>
        <authorList>
            <person name="Wang L."/>
            <person name="Zhu T."/>
            <person name="Rodriguez J.C."/>
            <person name="Deal K.R."/>
            <person name="Dubcovsky J."/>
            <person name="McGuire P.E."/>
            <person name="Lux T."/>
            <person name="Spannagl M."/>
            <person name="Mayer K.F.X."/>
            <person name="Baldrich P."/>
            <person name="Meyers B.C."/>
            <person name="Huo N."/>
            <person name="Gu Y.Q."/>
            <person name="Zhou H."/>
            <person name="Devos K.M."/>
            <person name="Bennetzen J.L."/>
            <person name="Unver T."/>
            <person name="Budak H."/>
            <person name="Gulick P.J."/>
            <person name="Galiba G."/>
            <person name="Kalapos B."/>
            <person name="Nelson D.R."/>
            <person name="Li P."/>
            <person name="You F.M."/>
            <person name="Luo M.C."/>
            <person name="Dvorak J."/>
        </authorList>
    </citation>
    <scope>NUCLEOTIDE SEQUENCE [LARGE SCALE GENOMIC DNA]</scope>
    <source>
        <strain evidence="3">cv. AL8/78</strain>
    </source>
</reference>
<reference evidence="4" key="2">
    <citation type="journal article" date="2017" name="Nat. Plants">
        <title>The Aegilops tauschii genome reveals multiple impacts of transposons.</title>
        <authorList>
            <person name="Zhao G."/>
            <person name="Zou C."/>
            <person name="Li K."/>
            <person name="Wang K."/>
            <person name="Li T."/>
            <person name="Gao L."/>
            <person name="Zhang X."/>
            <person name="Wang H."/>
            <person name="Yang Z."/>
            <person name="Liu X."/>
            <person name="Jiang W."/>
            <person name="Mao L."/>
            <person name="Kong X."/>
            <person name="Jiao Y."/>
            <person name="Jia J."/>
        </authorList>
    </citation>
    <scope>NUCLEOTIDE SEQUENCE [LARGE SCALE GENOMIC DNA]</scope>
    <source>
        <strain evidence="4">cv. AL8/78</strain>
    </source>
</reference>
<feature type="compositionally biased region" description="Acidic residues" evidence="1">
    <location>
        <begin position="256"/>
        <end position="270"/>
    </location>
</feature>
<dbReference type="InterPro" id="IPR055290">
    <property type="entry name" value="At3g26010-like"/>
</dbReference>
<reference evidence="3" key="3">
    <citation type="journal article" date="2017" name="Nature">
        <title>Genome sequence of the progenitor of the wheat D genome Aegilops tauschii.</title>
        <authorList>
            <person name="Luo M.C."/>
            <person name="Gu Y.Q."/>
            <person name="Puiu D."/>
            <person name="Wang H."/>
            <person name="Twardziok S.O."/>
            <person name="Deal K.R."/>
            <person name="Huo N."/>
            <person name="Zhu T."/>
            <person name="Wang L."/>
            <person name="Wang Y."/>
            <person name="McGuire P.E."/>
            <person name="Liu S."/>
            <person name="Long H."/>
            <person name="Ramasamy R.K."/>
            <person name="Rodriguez J.C."/>
            <person name="Van S.L."/>
            <person name="Yuan L."/>
            <person name="Wang Z."/>
            <person name="Xia Z."/>
            <person name="Xiao L."/>
            <person name="Anderson O.D."/>
            <person name="Ouyang S."/>
            <person name="Liang Y."/>
            <person name="Zimin A.V."/>
            <person name="Pertea G."/>
            <person name="Qi P."/>
            <person name="Bennetzen J.L."/>
            <person name="Dai X."/>
            <person name="Dawson M.W."/>
            <person name="Muller H.G."/>
            <person name="Kugler K."/>
            <person name="Rivarola-Duarte L."/>
            <person name="Spannagl M."/>
            <person name="Mayer K.F.X."/>
            <person name="Lu F.H."/>
            <person name="Bevan M.W."/>
            <person name="Leroy P."/>
            <person name="Li P."/>
            <person name="You F.M."/>
            <person name="Sun Q."/>
            <person name="Liu Z."/>
            <person name="Lyons E."/>
            <person name="Wicker T."/>
            <person name="Salzberg S.L."/>
            <person name="Devos K.M."/>
            <person name="Dvorak J."/>
        </authorList>
    </citation>
    <scope>NUCLEOTIDE SEQUENCE [LARGE SCALE GENOMIC DNA]</scope>
    <source>
        <strain evidence="3">cv. AL8/78</strain>
    </source>
</reference>
<dbReference type="AlphaFoldDB" id="A0A453JVE6"/>
<dbReference type="Gene3D" id="1.20.1280.50">
    <property type="match status" value="1"/>
</dbReference>
<dbReference type="PANTHER" id="PTHR35546">
    <property type="entry name" value="F-BOX PROTEIN INTERACTION DOMAIN PROTEIN-RELATED"/>
    <property type="match status" value="1"/>
</dbReference>
<feature type="region of interest" description="Disordered" evidence="1">
    <location>
        <begin position="40"/>
        <end position="68"/>
    </location>
</feature>
<dbReference type="Proteomes" id="UP000015105">
    <property type="component" value="Chromosome 5D"/>
</dbReference>
<dbReference type="Pfam" id="PF00646">
    <property type="entry name" value="F-box"/>
    <property type="match status" value="1"/>
</dbReference>
<dbReference type="STRING" id="200361.A0A453JVE6"/>
<dbReference type="SUPFAM" id="SSF101898">
    <property type="entry name" value="NHL repeat"/>
    <property type="match status" value="1"/>
</dbReference>
<dbReference type="Gramene" id="AET5Gv20210300.1">
    <property type="protein sequence ID" value="AET5Gv20210300.1"/>
    <property type="gene ID" value="AET5Gv20210300"/>
</dbReference>
<evidence type="ECO:0000259" key="2">
    <source>
        <dbReference type="PROSITE" id="PS50181"/>
    </source>
</evidence>
<dbReference type="EnsemblPlants" id="AET5Gv20210300.1">
    <property type="protein sequence ID" value="AET5Gv20210300.1"/>
    <property type="gene ID" value="AET5Gv20210300"/>
</dbReference>
<evidence type="ECO:0000313" key="4">
    <source>
        <dbReference type="Proteomes" id="UP000015105"/>
    </source>
</evidence>
<accession>A0A453JVE6</accession>
<dbReference type="InterPro" id="IPR001810">
    <property type="entry name" value="F-box_dom"/>
</dbReference>
<dbReference type="PROSITE" id="PS50181">
    <property type="entry name" value="FBOX"/>
    <property type="match status" value="1"/>
</dbReference>
<sequence>AILLFPGSILHFFPSKKRLPPPRDTEAPPAAAAISAHLDHLRPPRPSPAAARSSSLPTGGDGMDCPKRSASAVLPEDSLVEILARVPARSVYRSKCVAKAWRDLIEDPLLRKKLPQTLQGFFFIDKETHRQRVRFTNLLDRSGPLQIDHNLAFLKESPGIGTLDFSDSCNGLLLFEHKLKAWPYDLLGYVVCNPTTKQWAEVPRDGPPLPLYLRHPKRYNYLVFDPSVSSHFHLVQFTWEFVRLVKFEEELVVGHDDDDEEEEEGDEEEELSRTSVHVYSSETGKWTHTQSDWSQIQSGWNKHDLEGWRLQGLIPESFCCAVLNSMLHFIISDEGQIAAVDMQGVTRKIIPVPTMAERLHWLEPGYVAQSQGRLHYISQAVDGRLSIWVLEGYDTQEWVLKHSVSFTELFREKRRTGDTKDYSVVAMHPDGNVVFIVQDWNRKLISYHMDNKLVSIMGTLKNDASDVHVVPYVPCFSESPALENKH</sequence>
<feature type="domain" description="F-box" evidence="2">
    <location>
        <begin position="68"/>
        <end position="114"/>
    </location>
</feature>